<evidence type="ECO:0000256" key="7">
    <source>
        <dbReference type="PROSITE-ProRule" id="PRU01091"/>
    </source>
</evidence>
<dbReference type="Gene3D" id="3.40.50.2300">
    <property type="match status" value="1"/>
</dbReference>
<sequence length="221" mass="24263">MKALVVEDNALLGKSVKRGLQEAGWIVDLAVDGEEALYLVEASQYDVVLLDWMLPKRSGLDFIRHLRADANDIPIIMMTAKGDLADRVEGLERGADDYLVKPFEMAELIARVNALYRRAAGRGTSSLEVGALKIDLSGARVTRAGEPLELTGKEYDLLVALASKPGQLLTRNALIGLLYPFDTEPDSNSLDVFLARLRRKLIGSGAEIETLRGKGFILRVR</sequence>
<dbReference type="CDD" id="cd00383">
    <property type="entry name" value="trans_reg_C"/>
    <property type="match status" value="1"/>
</dbReference>
<dbReference type="InterPro" id="IPR001789">
    <property type="entry name" value="Sig_transdc_resp-reg_receiver"/>
</dbReference>
<dbReference type="PROSITE" id="PS50110">
    <property type="entry name" value="RESPONSE_REGULATORY"/>
    <property type="match status" value="1"/>
</dbReference>
<dbReference type="AlphaFoldDB" id="A0A1G8IJ49"/>
<evidence type="ECO:0000256" key="5">
    <source>
        <dbReference type="ARBA" id="ARBA00023163"/>
    </source>
</evidence>
<dbReference type="GO" id="GO:0000976">
    <property type="term" value="F:transcription cis-regulatory region binding"/>
    <property type="evidence" value="ECO:0007669"/>
    <property type="project" value="TreeGrafter"/>
</dbReference>
<dbReference type="InterPro" id="IPR011006">
    <property type="entry name" value="CheY-like_superfamily"/>
</dbReference>
<dbReference type="SMART" id="SM00448">
    <property type="entry name" value="REC"/>
    <property type="match status" value="1"/>
</dbReference>
<dbReference type="InterPro" id="IPR001867">
    <property type="entry name" value="OmpR/PhoB-type_DNA-bd"/>
</dbReference>
<dbReference type="InterPro" id="IPR039420">
    <property type="entry name" value="WalR-like"/>
</dbReference>
<dbReference type="STRING" id="428992.SAMN05216272_106286"/>
<organism evidence="10 11">
    <name type="scientific">Pseudomonas panipatensis</name>
    <dbReference type="NCBI Taxonomy" id="428992"/>
    <lineage>
        <taxon>Bacteria</taxon>
        <taxon>Pseudomonadati</taxon>
        <taxon>Pseudomonadota</taxon>
        <taxon>Gammaproteobacteria</taxon>
        <taxon>Pseudomonadales</taxon>
        <taxon>Pseudomonadaceae</taxon>
        <taxon>Pseudomonas</taxon>
    </lineage>
</organism>
<gene>
    <name evidence="10" type="ORF">SAMN05216272_106286</name>
</gene>
<dbReference type="CDD" id="cd17624">
    <property type="entry name" value="REC_OmpR_PmrA-like"/>
    <property type="match status" value="1"/>
</dbReference>
<keyword evidence="4 7" id="KW-0238">DNA-binding</keyword>
<evidence type="ECO:0000256" key="4">
    <source>
        <dbReference type="ARBA" id="ARBA00023125"/>
    </source>
</evidence>
<dbReference type="Pfam" id="PF00486">
    <property type="entry name" value="Trans_reg_C"/>
    <property type="match status" value="1"/>
</dbReference>
<dbReference type="PANTHER" id="PTHR48111:SF1">
    <property type="entry name" value="TWO-COMPONENT RESPONSE REGULATOR ORR33"/>
    <property type="match status" value="1"/>
</dbReference>
<evidence type="ECO:0000259" key="8">
    <source>
        <dbReference type="PROSITE" id="PS50110"/>
    </source>
</evidence>
<feature type="domain" description="OmpR/PhoB-type" evidence="9">
    <location>
        <begin position="124"/>
        <end position="220"/>
    </location>
</feature>
<dbReference type="Proteomes" id="UP000199636">
    <property type="component" value="Unassembled WGS sequence"/>
</dbReference>
<feature type="domain" description="Response regulatory" evidence="8">
    <location>
        <begin position="2"/>
        <end position="116"/>
    </location>
</feature>
<protein>
    <submittedName>
        <fullName evidence="10">Two-component system, OmpR family, response regulator/two-component system, OmpR family, response regulator PhoP/two-component system, OmpR family, response regulator QseB</fullName>
    </submittedName>
</protein>
<name>A0A1G8IJ49_9PSED</name>
<evidence type="ECO:0000259" key="9">
    <source>
        <dbReference type="PROSITE" id="PS51755"/>
    </source>
</evidence>
<feature type="DNA-binding region" description="OmpR/PhoB-type" evidence="7">
    <location>
        <begin position="124"/>
        <end position="220"/>
    </location>
</feature>
<dbReference type="FunFam" id="3.40.50.2300:FF:000002">
    <property type="entry name" value="DNA-binding response regulator PhoP"/>
    <property type="match status" value="1"/>
</dbReference>
<evidence type="ECO:0000256" key="1">
    <source>
        <dbReference type="ARBA" id="ARBA00022553"/>
    </source>
</evidence>
<dbReference type="SMART" id="SM00862">
    <property type="entry name" value="Trans_reg_C"/>
    <property type="match status" value="1"/>
</dbReference>
<dbReference type="Gene3D" id="1.10.10.10">
    <property type="entry name" value="Winged helix-like DNA-binding domain superfamily/Winged helix DNA-binding domain"/>
    <property type="match status" value="1"/>
</dbReference>
<accession>A0A1G8IJ49</accession>
<dbReference type="EMBL" id="FNDS01000006">
    <property type="protein sequence ID" value="SDI18852.1"/>
    <property type="molecule type" value="Genomic_DNA"/>
</dbReference>
<evidence type="ECO:0000313" key="10">
    <source>
        <dbReference type="EMBL" id="SDI18852.1"/>
    </source>
</evidence>
<dbReference type="Pfam" id="PF00072">
    <property type="entry name" value="Response_reg"/>
    <property type="match status" value="1"/>
</dbReference>
<keyword evidence="11" id="KW-1185">Reference proteome</keyword>
<evidence type="ECO:0000256" key="3">
    <source>
        <dbReference type="ARBA" id="ARBA00023015"/>
    </source>
</evidence>
<proteinExistence type="predicted"/>
<dbReference type="Gene3D" id="6.10.250.690">
    <property type="match status" value="1"/>
</dbReference>
<reference evidence="11" key="1">
    <citation type="submission" date="2016-10" db="EMBL/GenBank/DDBJ databases">
        <authorList>
            <person name="Varghese N."/>
            <person name="Submissions S."/>
        </authorList>
    </citation>
    <scope>NUCLEOTIDE SEQUENCE [LARGE SCALE GENOMIC DNA]</scope>
    <source>
        <strain evidence="11">CCM 7469</strain>
    </source>
</reference>
<keyword evidence="2" id="KW-0902">Two-component regulatory system</keyword>
<dbReference type="PROSITE" id="PS51755">
    <property type="entry name" value="OMPR_PHOB"/>
    <property type="match status" value="1"/>
</dbReference>
<keyword evidence="3" id="KW-0805">Transcription regulation</keyword>
<dbReference type="GO" id="GO:0000156">
    <property type="term" value="F:phosphorelay response regulator activity"/>
    <property type="evidence" value="ECO:0007669"/>
    <property type="project" value="TreeGrafter"/>
</dbReference>
<evidence type="ECO:0000256" key="6">
    <source>
        <dbReference type="PROSITE-ProRule" id="PRU00169"/>
    </source>
</evidence>
<keyword evidence="1 6" id="KW-0597">Phosphoprotein</keyword>
<dbReference type="GO" id="GO:0032993">
    <property type="term" value="C:protein-DNA complex"/>
    <property type="evidence" value="ECO:0007669"/>
    <property type="project" value="TreeGrafter"/>
</dbReference>
<keyword evidence="5" id="KW-0804">Transcription</keyword>
<dbReference type="RefSeq" id="WP_090263906.1">
    <property type="nucleotide sequence ID" value="NZ_FNDS01000006.1"/>
</dbReference>
<dbReference type="GO" id="GO:0006355">
    <property type="term" value="P:regulation of DNA-templated transcription"/>
    <property type="evidence" value="ECO:0007669"/>
    <property type="project" value="InterPro"/>
</dbReference>
<dbReference type="SUPFAM" id="SSF52172">
    <property type="entry name" value="CheY-like"/>
    <property type="match status" value="1"/>
</dbReference>
<evidence type="ECO:0000313" key="11">
    <source>
        <dbReference type="Proteomes" id="UP000199636"/>
    </source>
</evidence>
<dbReference type="PANTHER" id="PTHR48111">
    <property type="entry name" value="REGULATOR OF RPOS"/>
    <property type="match status" value="1"/>
</dbReference>
<dbReference type="InterPro" id="IPR036388">
    <property type="entry name" value="WH-like_DNA-bd_sf"/>
</dbReference>
<evidence type="ECO:0000256" key="2">
    <source>
        <dbReference type="ARBA" id="ARBA00023012"/>
    </source>
</evidence>
<feature type="modified residue" description="4-aspartylphosphate" evidence="6">
    <location>
        <position position="51"/>
    </location>
</feature>
<dbReference type="GO" id="GO:0005829">
    <property type="term" value="C:cytosol"/>
    <property type="evidence" value="ECO:0007669"/>
    <property type="project" value="TreeGrafter"/>
</dbReference>
<dbReference type="OrthoDB" id="9802426at2"/>